<dbReference type="Gene3D" id="4.10.410.10">
    <property type="entry name" value="Pancreatic trypsin inhibitor Kunitz domain"/>
    <property type="match status" value="1"/>
</dbReference>
<name>A0A4W3IYM2_CALMI</name>
<proteinExistence type="predicted"/>
<evidence type="ECO:0000259" key="2">
    <source>
        <dbReference type="PROSITE" id="PS50279"/>
    </source>
</evidence>
<keyword evidence="1" id="KW-1015">Disulfide bond</keyword>
<dbReference type="FunFam" id="4.10.410.10:FF:000020">
    <property type="entry name" value="Collagen, type VI, alpha 3"/>
    <property type="match status" value="1"/>
</dbReference>
<dbReference type="InParanoid" id="A0A4W3IYM2"/>
<dbReference type="InterPro" id="IPR020901">
    <property type="entry name" value="Prtase_inh_Kunz-CS"/>
</dbReference>
<dbReference type="PANTHER" id="PTHR10083">
    <property type="entry name" value="KUNITZ-TYPE PROTEASE INHIBITOR-RELATED"/>
    <property type="match status" value="1"/>
</dbReference>
<dbReference type="CDD" id="cd22630">
    <property type="entry name" value="Kunitz_collagen_alpha6_VI"/>
    <property type="match status" value="1"/>
</dbReference>
<dbReference type="InterPro" id="IPR002223">
    <property type="entry name" value="Kunitz_BPTI"/>
</dbReference>
<protein>
    <recommendedName>
        <fullName evidence="2">BPTI/Kunitz inhibitor domain-containing protein</fullName>
    </recommendedName>
</protein>
<reference evidence="3" key="4">
    <citation type="submission" date="2025-08" db="UniProtKB">
        <authorList>
            <consortium name="Ensembl"/>
        </authorList>
    </citation>
    <scope>IDENTIFICATION</scope>
</reference>
<dbReference type="Ensembl" id="ENSCMIT00000036288.1">
    <property type="protein sequence ID" value="ENSCMIP00000035759.1"/>
    <property type="gene ID" value="ENSCMIG00000015121.1"/>
</dbReference>
<reference evidence="4" key="3">
    <citation type="journal article" date="2014" name="Nature">
        <title>Elephant shark genome provides unique insights into gnathostome evolution.</title>
        <authorList>
            <consortium name="International Elephant Shark Genome Sequencing Consortium"/>
            <person name="Venkatesh B."/>
            <person name="Lee A.P."/>
            <person name="Ravi V."/>
            <person name="Maurya A.K."/>
            <person name="Lian M.M."/>
            <person name="Swann J.B."/>
            <person name="Ohta Y."/>
            <person name="Flajnik M.F."/>
            <person name="Sutoh Y."/>
            <person name="Kasahara M."/>
            <person name="Hoon S."/>
            <person name="Gangu V."/>
            <person name="Roy S.W."/>
            <person name="Irimia M."/>
            <person name="Korzh V."/>
            <person name="Kondrychyn I."/>
            <person name="Lim Z.W."/>
            <person name="Tay B.H."/>
            <person name="Tohari S."/>
            <person name="Kong K.W."/>
            <person name="Ho S."/>
            <person name="Lorente-Galdos B."/>
            <person name="Quilez J."/>
            <person name="Marques-Bonet T."/>
            <person name="Raney B.J."/>
            <person name="Ingham P.W."/>
            <person name="Tay A."/>
            <person name="Hillier L.W."/>
            <person name="Minx P."/>
            <person name="Boehm T."/>
            <person name="Wilson R.K."/>
            <person name="Brenner S."/>
            <person name="Warren W.C."/>
        </authorList>
    </citation>
    <scope>NUCLEOTIDE SEQUENCE [LARGE SCALE GENOMIC DNA]</scope>
</reference>
<dbReference type="Proteomes" id="UP000314986">
    <property type="component" value="Unassembled WGS sequence"/>
</dbReference>
<dbReference type="InterPro" id="IPR036880">
    <property type="entry name" value="Kunitz_BPTI_sf"/>
</dbReference>
<reference evidence="4" key="1">
    <citation type="journal article" date="2006" name="Science">
        <title>Ancient noncoding elements conserved in the human genome.</title>
        <authorList>
            <person name="Venkatesh B."/>
            <person name="Kirkness E.F."/>
            <person name="Loh Y.H."/>
            <person name="Halpern A.L."/>
            <person name="Lee A.P."/>
            <person name="Johnson J."/>
            <person name="Dandona N."/>
            <person name="Viswanathan L.D."/>
            <person name="Tay A."/>
            <person name="Venter J.C."/>
            <person name="Strausberg R.L."/>
            <person name="Brenner S."/>
        </authorList>
    </citation>
    <scope>NUCLEOTIDE SEQUENCE [LARGE SCALE GENOMIC DNA]</scope>
</reference>
<dbReference type="GeneTree" id="ENSGT00940000171532"/>
<accession>A0A4W3IYM2</accession>
<dbReference type="GO" id="GO:0004867">
    <property type="term" value="F:serine-type endopeptidase inhibitor activity"/>
    <property type="evidence" value="ECO:0007669"/>
    <property type="project" value="InterPro"/>
</dbReference>
<feature type="domain" description="BPTI/Kunitz inhibitor" evidence="2">
    <location>
        <begin position="39"/>
        <end position="89"/>
    </location>
</feature>
<dbReference type="SMART" id="SM00131">
    <property type="entry name" value="KU"/>
    <property type="match status" value="1"/>
</dbReference>
<reference evidence="3" key="5">
    <citation type="submission" date="2025-09" db="UniProtKB">
        <authorList>
            <consortium name="Ensembl"/>
        </authorList>
    </citation>
    <scope>IDENTIFICATION</scope>
</reference>
<dbReference type="PROSITE" id="PS00280">
    <property type="entry name" value="BPTI_KUNITZ_1"/>
    <property type="match status" value="1"/>
</dbReference>
<dbReference type="GO" id="GO:0005615">
    <property type="term" value="C:extracellular space"/>
    <property type="evidence" value="ECO:0007669"/>
    <property type="project" value="TreeGrafter"/>
</dbReference>
<dbReference type="InterPro" id="IPR050098">
    <property type="entry name" value="TFPI/VKTCI-like"/>
</dbReference>
<evidence type="ECO:0000313" key="4">
    <source>
        <dbReference type="Proteomes" id="UP000314986"/>
    </source>
</evidence>
<reference evidence="4" key="2">
    <citation type="journal article" date="2007" name="PLoS Biol.">
        <title>Survey sequencing and comparative analysis of the elephant shark (Callorhinchus milii) genome.</title>
        <authorList>
            <person name="Venkatesh B."/>
            <person name="Kirkness E.F."/>
            <person name="Loh Y.H."/>
            <person name="Halpern A.L."/>
            <person name="Lee A.P."/>
            <person name="Johnson J."/>
            <person name="Dandona N."/>
            <person name="Viswanathan L.D."/>
            <person name="Tay A."/>
            <person name="Venter J.C."/>
            <person name="Strausberg R.L."/>
            <person name="Brenner S."/>
        </authorList>
    </citation>
    <scope>NUCLEOTIDE SEQUENCE [LARGE SCALE GENOMIC DNA]</scope>
</reference>
<dbReference type="SUPFAM" id="SSF57362">
    <property type="entry name" value="BPTI-like"/>
    <property type="match status" value="1"/>
</dbReference>
<evidence type="ECO:0000313" key="3">
    <source>
        <dbReference type="Ensembl" id="ENSCMIP00000035759.1"/>
    </source>
</evidence>
<dbReference type="PROSITE" id="PS50279">
    <property type="entry name" value="BPTI_KUNITZ_2"/>
    <property type="match status" value="1"/>
</dbReference>
<dbReference type="PANTHER" id="PTHR10083:SF375">
    <property type="entry name" value="BPTI_KUNITZ INHIBITOR DOMAIN-CONTAINING PROTEIN"/>
    <property type="match status" value="1"/>
</dbReference>
<dbReference type="PRINTS" id="PR00759">
    <property type="entry name" value="BASICPTASE"/>
</dbReference>
<dbReference type="AlphaFoldDB" id="A0A4W3IYM2"/>
<dbReference type="Pfam" id="PF00014">
    <property type="entry name" value="Kunitz_BPTI"/>
    <property type="match status" value="1"/>
</dbReference>
<sequence length="105" mass="12239">PKMCVCIHTHILGILSFLHEKHYIKCKDYYILLLVTDICQQPRDEGMCRNFVLRWYYDTKSAECTRFWYGGCNGNQNRFNTQDECAKNCTKGNPPGPIALQLCNK</sequence>
<dbReference type="OMA" id="CIHTHIL"/>
<evidence type="ECO:0000256" key="1">
    <source>
        <dbReference type="ARBA" id="ARBA00023157"/>
    </source>
</evidence>
<keyword evidence="4" id="KW-1185">Reference proteome</keyword>
<organism evidence="3 4">
    <name type="scientific">Callorhinchus milii</name>
    <name type="common">Ghost shark</name>
    <dbReference type="NCBI Taxonomy" id="7868"/>
    <lineage>
        <taxon>Eukaryota</taxon>
        <taxon>Metazoa</taxon>
        <taxon>Chordata</taxon>
        <taxon>Craniata</taxon>
        <taxon>Vertebrata</taxon>
        <taxon>Chondrichthyes</taxon>
        <taxon>Holocephali</taxon>
        <taxon>Chimaeriformes</taxon>
        <taxon>Callorhinchidae</taxon>
        <taxon>Callorhinchus</taxon>
    </lineage>
</organism>